<dbReference type="GO" id="GO:0008559">
    <property type="term" value="F:ABC-type xenobiotic transporter activity"/>
    <property type="evidence" value="ECO:0007669"/>
    <property type="project" value="UniProtKB-EC"/>
</dbReference>
<comment type="subcellular location">
    <subcellularLocation>
        <location evidence="1">Membrane</location>
        <topology evidence="1">Multi-pass membrane protein</topology>
    </subcellularLocation>
</comment>
<dbReference type="FunFam" id="1.20.1560.10:FF:000003">
    <property type="entry name" value="ABC transporter C family member 10"/>
    <property type="match status" value="1"/>
</dbReference>
<feature type="transmembrane region" description="Helical" evidence="13">
    <location>
        <begin position="148"/>
        <end position="172"/>
    </location>
</feature>
<evidence type="ECO:0000256" key="9">
    <source>
        <dbReference type="ARBA" id="ARBA00022967"/>
    </source>
</evidence>
<dbReference type="GO" id="GO:0005524">
    <property type="term" value="F:ATP binding"/>
    <property type="evidence" value="ECO:0007669"/>
    <property type="project" value="UniProtKB-KW"/>
</dbReference>
<evidence type="ECO:0000256" key="3">
    <source>
        <dbReference type="ARBA" id="ARBA00012191"/>
    </source>
</evidence>
<keyword evidence="7" id="KW-0547">Nucleotide-binding</keyword>
<dbReference type="FunFam" id="3.40.50.300:FF:000169">
    <property type="entry name" value="ABC transporter C family member 3"/>
    <property type="match status" value="1"/>
</dbReference>
<dbReference type="SMR" id="A0A445IRE3"/>
<feature type="transmembrane region" description="Helical" evidence="13">
    <location>
        <begin position="312"/>
        <end position="338"/>
    </location>
</feature>
<dbReference type="CDD" id="cd03250">
    <property type="entry name" value="ABCC_MRP_domain1"/>
    <property type="match status" value="1"/>
</dbReference>
<accession>A0A445IRE3</accession>
<dbReference type="EC" id="7.6.2.2" evidence="3"/>
<evidence type="ECO:0000256" key="8">
    <source>
        <dbReference type="ARBA" id="ARBA00022840"/>
    </source>
</evidence>
<dbReference type="PROSITE" id="PS50893">
    <property type="entry name" value="ABC_TRANSPORTER_2"/>
    <property type="match status" value="2"/>
</dbReference>
<evidence type="ECO:0000256" key="6">
    <source>
        <dbReference type="ARBA" id="ARBA00022737"/>
    </source>
</evidence>
<feature type="domain" description="ABC transporter" evidence="14">
    <location>
        <begin position="1239"/>
        <end position="1471"/>
    </location>
</feature>
<feature type="transmembrane region" description="Helical" evidence="13">
    <location>
        <begin position="81"/>
        <end position="104"/>
    </location>
</feature>
<dbReference type="EMBL" id="QZWG01000010">
    <property type="protein sequence ID" value="RZB88635.1"/>
    <property type="molecule type" value="Genomic_DNA"/>
</dbReference>
<proteinExistence type="inferred from homology"/>
<feature type="transmembrane region" description="Helical" evidence="13">
    <location>
        <begin position="959"/>
        <end position="981"/>
    </location>
</feature>
<evidence type="ECO:0000256" key="11">
    <source>
        <dbReference type="ARBA" id="ARBA00023136"/>
    </source>
</evidence>
<dbReference type="SUPFAM" id="SSF90123">
    <property type="entry name" value="ABC transporter transmembrane region"/>
    <property type="match status" value="2"/>
</dbReference>
<evidence type="ECO:0000256" key="7">
    <source>
        <dbReference type="ARBA" id="ARBA00022741"/>
    </source>
</evidence>
<evidence type="ECO:0000256" key="4">
    <source>
        <dbReference type="ARBA" id="ARBA00022448"/>
    </source>
</evidence>
<dbReference type="CDD" id="cd18579">
    <property type="entry name" value="ABC_6TM_ABCC_D1"/>
    <property type="match status" value="1"/>
</dbReference>
<gene>
    <name evidence="16" type="ORF">D0Y65_027853</name>
</gene>
<feature type="transmembrane region" description="Helical" evidence="13">
    <location>
        <begin position="920"/>
        <end position="939"/>
    </location>
</feature>
<dbReference type="GO" id="GO:0016887">
    <property type="term" value="F:ATP hydrolysis activity"/>
    <property type="evidence" value="ECO:0007669"/>
    <property type="project" value="InterPro"/>
</dbReference>
<dbReference type="InterPro" id="IPR027417">
    <property type="entry name" value="P-loop_NTPase"/>
</dbReference>
<keyword evidence="8" id="KW-0067">ATP-binding</keyword>
<dbReference type="FunFam" id="1.20.1560.10:FF:000002">
    <property type="entry name" value="ABC transporter C family member 5"/>
    <property type="match status" value="1"/>
</dbReference>
<keyword evidence="10 13" id="KW-1133">Transmembrane helix</keyword>
<dbReference type="InterPro" id="IPR017871">
    <property type="entry name" value="ABC_transporter-like_CS"/>
</dbReference>
<protein>
    <recommendedName>
        <fullName evidence="3">ABC-type xenobiotic transporter</fullName>
        <ecNumber evidence="3">7.6.2.2</ecNumber>
    </recommendedName>
</protein>
<keyword evidence="4" id="KW-0813">Transport</keyword>
<evidence type="ECO:0000256" key="5">
    <source>
        <dbReference type="ARBA" id="ARBA00022692"/>
    </source>
</evidence>
<dbReference type="CDD" id="cd18580">
    <property type="entry name" value="ABC_6TM_ABCC_D2"/>
    <property type="match status" value="1"/>
</dbReference>
<feature type="transmembrane region" description="Helical" evidence="13">
    <location>
        <begin position="1023"/>
        <end position="1042"/>
    </location>
</feature>
<keyword evidence="6" id="KW-0677">Repeat</keyword>
<name>A0A445IRE3_GLYSO</name>
<feature type="domain" description="ABC transporter" evidence="14">
    <location>
        <begin position="630"/>
        <end position="851"/>
    </location>
</feature>
<dbReference type="CDD" id="cd03244">
    <property type="entry name" value="ABCC_MRP_domain2"/>
    <property type="match status" value="1"/>
</dbReference>
<evidence type="ECO:0000259" key="15">
    <source>
        <dbReference type="PROSITE" id="PS50929"/>
    </source>
</evidence>
<feature type="transmembrane region" description="Helical" evidence="13">
    <location>
        <begin position="1048"/>
        <end position="1070"/>
    </location>
</feature>
<dbReference type="Pfam" id="PF00664">
    <property type="entry name" value="ABC_membrane"/>
    <property type="match status" value="2"/>
</dbReference>
<dbReference type="GO" id="GO:0016020">
    <property type="term" value="C:membrane"/>
    <property type="evidence" value="ECO:0007669"/>
    <property type="project" value="UniProtKB-SubCell"/>
</dbReference>
<dbReference type="InterPro" id="IPR056228">
    <property type="entry name" value="ABCC10-like_N"/>
</dbReference>
<dbReference type="EMBL" id="QZWG01000010">
    <property type="protein sequence ID" value="RZB88634.1"/>
    <property type="molecule type" value="Genomic_DNA"/>
</dbReference>
<dbReference type="EMBL" id="QZWG01000010">
    <property type="protein sequence ID" value="RZB88636.1"/>
    <property type="molecule type" value="Genomic_DNA"/>
</dbReference>
<feature type="transmembrane region" description="Helical" evidence="13">
    <location>
        <begin position="43"/>
        <end position="61"/>
    </location>
</feature>
<feature type="transmembrane region" description="Helical" evidence="13">
    <location>
        <begin position="350"/>
        <end position="367"/>
    </location>
</feature>
<comment type="caution">
    <text evidence="16">The sequence shown here is derived from an EMBL/GenBank/DDBJ whole genome shotgun (WGS) entry which is preliminary data.</text>
</comment>
<dbReference type="Pfam" id="PF24358">
    <property type="entry name" value="ABCC10_N"/>
    <property type="match status" value="1"/>
</dbReference>
<dbReference type="InterPro" id="IPR003439">
    <property type="entry name" value="ABC_transporter-like_ATP-bd"/>
</dbReference>
<evidence type="ECO:0000313" key="17">
    <source>
        <dbReference type="Proteomes" id="UP000289340"/>
    </source>
</evidence>
<dbReference type="PROSITE" id="PS50929">
    <property type="entry name" value="ABC_TM1F"/>
    <property type="match status" value="2"/>
</dbReference>
<feature type="transmembrane region" description="Helical" evidence="13">
    <location>
        <begin position="538"/>
        <end position="558"/>
    </location>
</feature>
<dbReference type="Gene3D" id="3.40.50.300">
    <property type="entry name" value="P-loop containing nucleotide triphosphate hydrolases"/>
    <property type="match status" value="2"/>
</dbReference>
<evidence type="ECO:0000259" key="14">
    <source>
        <dbReference type="PROSITE" id="PS50893"/>
    </source>
</evidence>
<evidence type="ECO:0000313" key="16">
    <source>
        <dbReference type="EMBL" id="RZB88635.1"/>
    </source>
</evidence>
<feature type="domain" description="ABC transmembrane type-1" evidence="15">
    <location>
        <begin position="931"/>
        <end position="1200"/>
    </location>
</feature>
<dbReference type="InterPro" id="IPR011527">
    <property type="entry name" value="ABC1_TM_dom"/>
</dbReference>
<evidence type="ECO:0000256" key="13">
    <source>
        <dbReference type="SAM" id="Phobius"/>
    </source>
</evidence>
<dbReference type="Pfam" id="PF00005">
    <property type="entry name" value="ABC_tran"/>
    <property type="match status" value="2"/>
</dbReference>
<keyword evidence="17" id="KW-1185">Reference proteome</keyword>
<feature type="transmembrane region" description="Helical" evidence="13">
    <location>
        <begin position="438"/>
        <end position="465"/>
    </location>
</feature>
<dbReference type="SMART" id="SM00382">
    <property type="entry name" value="AAA"/>
    <property type="match status" value="2"/>
</dbReference>
<evidence type="ECO:0000256" key="12">
    <source>
        <dbReference type="ARBA" id="ARBA00034018"/>
    </source>
</evidence>
<dbReference type="InterPro" id="IPR003593">
    <property type="entry name" value="AAA+_ATPase"/>
</dbReference>
<dbReference type="FunFam" id="3.40.50.300:FF:000923">
    <property type="entry name" value="ABC transporter C family member 10"/>
    <property type="match status" value="1"/>
</dbReference>
<dbReference type="PROSITE" id="PS00211">
    <property type="entry name" value="ABC_TRANSPORTER_1"/>
    <property type="match status" value="1"/>
</dbReference>
<reference evidence="16 17" key="1">
    <citation type="submission" date="2018-09" db="EMBL/GenBank/DDBJ databases">
        <title>A high-quality reference genome of wild soybean provides a powerful tool to mine soybean genomes.</title>
        <authorList>
            <person name="Xie M."/>
            <person name="Chung C.Y.L."/>
            <person name="Li M.-W."/>
            <person name="Wong F.-L."/>
            <person name="Chan T.-F."/>
            <person name="Lam H.-M."/>
        </authorList>
    </citation>
    <scope>NUCLEOTIDE SEQUENCE [LARGE SCALE GENOMIC DNA]</scope>
    <source>
        <strain evidence="17">cv. W05</strain>
        <tissue evidence="16">Hypocotyl of etiolated seedlings</tissue>
    </source>
</reference>
<feature type="domain" description="ABC transmembrane type-1" evidence="15">
    <location>
        <begin position="313"/>
        <end position="593"/>
    </location>
</feature>
<keyword evidence="9" id="KW-1278">Translocase</keyword>
<keyword evidence="5 13" id="KW-0812">Transmembrane</keyword>
<dbReference type="InterPro" id="IPR050173">
    <property type="entry name" value="ABC_transporter_C-like"/>
</dbReference>
<dbReference type="Gramene" id="XM_028329816.1">
    <property type="protein sequence ID" value="XP_028185617.1"/>
    <property type="gene ID" value="LOC114372316"/>
</dbReference>
<evidence type="ECO:0000256" key="2">
    <source>
        <dbReference type="ARBA" id="ARBA00009726"/>
    </source>
</evidence>
<dbReference type="PANTHER" id="PTHR24223:SF369">
    <property type="entry name" value="ABC TRANSPORTER C FAMILY MEMBER 10"/>
    <property type="match status" value="1"/>
</dbReference>
<dbReference type="InterPro" id="IPR044726">
    <property type="entry name" value="ABCC_6TM_D2"/>
</dbReference>
<dbReference type="InterPro" id="IPR036640">
    <property type="entry name" value="ABC1_TM_sf"/>
</dbReference>
<evidence type="ECO:0000256" key="10">
    <source>
        <dbReference type="ARBA" id="ARBA00022989"/>
    </source>
</evidence>
<comment type="catalytic activity">
    <reaction evidence="12">
        <text>ATP + H2O + xenobioticSide 1 = ADP + phosphate + xenobioticSide 2.</text>
        <dbReference type="EC" id="7.6.2.2"/>
    </reaction>
</comment>
<dbReference type="InterPro" id="IPR044746">
    <property type="entry name" value="ABCC_6TM_D1"/>
</dbReference>
<dbReference type="Proteomes" id="UP000289340">
    <property type="component" value="Chromosome 10"/>
</dbReference>
<feature type="transmembrane region" description="Helical" evidence="13">
    <location>
        <begin position="178"/>
        <end position="199"/>
    </location>
</feature>
<feature type="transmembrane region" description="Helical" evidence="13">
    <location>
        <begin position="124"/>
        <end position="141"/>
    </location>
</feature>
<feature type="transmembrane region" description="Helical" evidence="13">
    <location>
        <begin position="1151"/>
        <end position="1182"/>
    </location>
</feature>
<sequence length="1483" mass="166462">MAKKMEGFWSMFCGKSGCAETGGNPCNYDFKFLKDPSTCVNHLLFICINVLLLIMILFTILKKSSQKPSQGLIQVQSYSKLQLVSAIANGSLGLIHLCSGIWLLEENLRRTQTALPLDWWMLESIQGLTWLLVGFTITLQLKQFPRAWLYIFSVVIFMVSGILCALSLFYAISTRKLSLKVALDVLSFPGIILLALCTYKESKYRDTERENNESLYTPLKEESNKVDYVSYVTLYAKAGLFSRMSFWWMNPLMKRGEEKTLQDEDIPKLGEADQAESCYFLFLDQLNRQKQKEPSSQPSILKTIIMCHWKEILISGFFALLKVVTLSSGPLLLNSFILVAEGHESFKYEGYVLAISLVFTKIIESLSQRQWYFRTRLIGIKVRSLLIAAIYKKQLRLSNAARLVHSGGEIMNYVNVDANRIGEFPYWFHQTWTTSVQLCIALVVLFRAVGLATFASLAVIVLTVLCNTPLAKLQHKFQRKLMVSQDERLKATSEALVSMKVLKLYAWETNFRNAIERLRDVELKRLSAVQLRRSYSNFLFWASPVLVSAASFGACYLLNVPLHANNVFTFVATLRLVQDPIRTIPDVIGVVIQAKVAFARIVKFLDAPELQSENAKKRCFSENMRGSILINSTDFSWEGNMSKPTLRNINLEVGPGQKVAICGEVGSGKSTLLAAILREVPITRGTIEVHGKFAYVSQTAWIQTGTIRDNILFGAAMDAEKYQETLHRSSLVKDLELFPDGDLTEIGERGVNLSGGQKQRIQLARALYQNADIYLLDDPCSAVDAHTATNLFNDYIMEGLAGKTVLLVTHQVDFLPAFDSVLLMSNGEIIQAAPYHHLLSSSQEFQDLVNAHKETAGSNRLVDVSSSKGDSNTATEISKIYMDKQFETSQEGQLIKKEEKEKGNKGFKPHLQYLNQDKGYIYFYVASLSHLIFVIGQIFQNLWMASNVDNPYVSTLQLIFVYLLIGFISACFLFIRSLVVVSMSIRSSKSLFLQLLNSLFRAPMSFYDSTPLGRILSRVSSDLSIVDLDVPFGLIFAVGATTTCYSNLAVIAAITWQVLFISIPMLYIAFRLQRYYYATAKELMRMNGTTKSFVANHLAESIAGVETIRAFEEEDRFFAKNLDLIDVNASPYFHTYAANEWLMLRLETISAVVFASAALCMVVLPPGTFTSGFIGMALSYGLSLNSSLVFSIQNQCTLANQIISVERLNQYMHIPSEAPEVIEGNRPPVNWPAEGKVELHDLEIRYRPDAPLVLRGITCTFEGGHKIGVVGRTGSGKSTLIGALFRLVEPAGGKIIVDGIDICSIGLHDLRSRFGIIPQDPTLFNGTVRYNMDPLSQHSDKEIWEVLRKCQLREVVEEKEEGLDSSVVEAGANWSMGQRQLFCLGRSLLRRSRILVLDEATASIDNATDLILQKTIRTEFADCTVITVAHRIPTVMDCTKVLAIREGELVEYDEPMNLMKREGSLFGQLVKEYWSHLQSAESH</sequence>
<dbReference type="SUPFAM" id="SSF52540">
    <property type="entry name" value="P-loop containing nucleoside triphosphate hydrolases"/>
    <property type="match status" value="2"/>
</dbReference>
<keyword evidence="11 13" id="KW-0472">Membrane</keyword>
<evidence type="ECO:0000256" key="1">
    <source>
        <dbReference type="ARBA" id="ARBA00004141"/>
    </source>
</evidence>
<dbReference type="Gene3D" id="1.20.1560.10">
    <property type="entry name" value="ABC transporter type 1, transmembrane domain"/>
    <property type="match status" value="2"/>
</dbReference>
<dbReference type="PANTHER" id="PTHR24223">
    <property type="entry name" value="ATP-BINDING CASSETTE SUB-FAMILY C"/>
    <property type="match status" value="1"/>
</dbReference>
<comment type="similarity">
    <text evidence="2">Belongs to the ABC transporter superfamily. ABCC family. Conjugate transporter (TC 3.A.1.208) subfamily.</text>
</comment>
<organism evidence="16 17">
    <name type="scientific">Glycine soja</name>
    <name type="common">Wild soybean</name>
    <dbReference type="NCBI Taxonomy" id="3848"/>
    <lineage>
        <taxon>Eukaryota</taxon>
        <taxon>Viridiplantae</taxon>
        <taxon>Streptophyta</taxon>
        <taxon>Embryophyta</taxon>
        <taxon>Tracheophyta</taxon>
        <taxon>Spermatophyta</taxon>
        <taxon>Magnoliopsida</taxon>
        <taxon>eudicotyledons</taxon>
        <taxon>Gunneridae</taxon>
        <taxon>Pentapetalae</taxon>
        <taxon>rosids</taxon>
        <taxon>fabids</taxon>
        <taxon>Fabales</taxon>
        <taxon>Fabaceae</taxon>
        <taxon>Papilionoideae</taxon>
        <taxon>50 kb inversion clade</taxon>
        <taxon>NPAAA clade</taxon>
        <taxon>indigoferoid/millettioid clade</taxon>
        <taxon>Phaseoleae</taxon>
        <taxon>Glycine</taxon>
        <taxon>Glycine subgen. Soja</taxon>
    </lineage>
</organism>